<reference evidence="2" key="1">
    <citation type="submission" date="2023-03" db="EMBL/GenBank/DDBJ databases">
        <title>Bacterial isolates from washroom surfaces on a university campus.</title>
        <authorList>
            <person name="Holman D.B."/>
            <person name="Gzyl K.E."/>
            <person name="Taheri A.E."/>
        </authorList>
    </citation>
    <scope>NUCLEOTIDE SEQUENCE</scope>
    <source>
        <strain evidence="2">RD03</strain>
    </source>
</reference>
<dbReference type="AlphaFoldDB" id="A0AAW6SZP6"/>
<proteinExistence type="predicted"/>
<evidence type="ECO:0000313" key="3">
    <source>
        <dbReference type="Proteomes" id="UP001159179"/>
    </source>
</evidence>
<dbReference type="PROSITE" id="PS51186">
    <property type="entry name" value="GNAT"/>
    <property type="match status" value="1"/>
</dbReference>
<dbReference type="InterPro" id="IPR000182">
    <property type="entry name" value="GNAT_dom"/>
</dbReference>
<dbReference type="Proteomes" id="UP001159179">
    <property type="component" value="Unassembled WGS sequence"/>
</dbReference>
<dbReference type="GO" id="GO:0016747">
    <property type="term" value="F:acyltransferase activity, transferring groups other than amino-acyl groups"/>
    <property type="evidence" value="ECO:0007669"/>
    <property type="project" value="InterPro"/>
</dbReference>
<name>A0AAW6SZP6_9BACI</name>
<sequence length="200" mass="23155">MENIKSKEININFSGKLVSLGPLRSDLVPLYNRWNNDFQTTKTLASTGPVILEEEITAFKQISQNKNFLFFTIYEKHTLQPIGNTFLSDINYKNRTAEFNIVIGEKDSRGKGYGTEVAKLVLDYSFQTLGLHNIFLKVFEFNKNAIRAYEKAGFIRCGRRRQAHFSRGRTWDIIYMEALASEFESSDFQNESVILEERKN</sequence>
<dbReference type="EMBL" id="JAROYP010000009">
    <property type="protein sequence ID" value="MDH5162292.1"/>
    <property type="molecule type" value="Genomic_DNA"/>
</dbReference>
<gene>
    <name evidence="2" type="ORF">P5X88_15255</name>
</gene>
<protein>
    <submittedName>
        <fullName evidence="2">GNAT family protein</fullName>
    </submittedName>
</protein>
<organism evidence="2 3">
    <name type="scientific">Heyndrickxia oleronia</name>
    <dbReference type="NCBI Taxonomy" id="38875"/>
    <lineage>
        <taxon>Bacteria</taxon>
        <taxon>Bacillati</taxon>
        <taxon>Bacillota</taxon>
        <taxon>Bacilli</taxon>
        <taxon>Bacillales</taxon>
        <taxon>Bacillaceae</taxon>
        <taxon>Heyndrickxia</taxon>
    </lineage>
</organism>
<dbReference type="PANTHER" id="PTHR43415:SF3">
    <property type="entry name" value="GNAT-FAMILY ACETYLTRANSFERASE"/>
    <property type="match status" value="1"/>
</dbReference>
<evidence type="ECO:0000259" key="1">
    <source>
        <dbReference type="PROSITE" id="PS51186"/>
    </source>
</evidence>
<evidence type="ECO:0000313" key="2">
    <source>
        <dbReference type="EMBL" id="MDH5162292.1"/>
    </source>
</evidence>
<dbReference type="InterPro" id="IPR016181">
    <property type="entry name" value="Acyl_CoA_acyltransferase"/>
</dbReference>
<dbReference type="PANTHER" id="PTHR43415">
    <property type="entry name" value="SPERMIDINE N(1)-ACETYLTRANSFERASE"/>
    <property type="match status" value="1"/>
</dbReference>
<dbReference type="RefSeq" id="WP_280617263.1">
    <property type="nucleotide sequence ID" value="NZ_JAROYP010000009.1"/>
</dbReference>
<feature type="domain" description="N-acetyltransferase" evidence="1">
    <location>
        <begin position="18"/>
        <end position="177"/>
    </location>
</feature>
<dbReference type="Pfam" id="PF13302">
    <property type="entry name" value="Acetyltransf_3"/>
    <property type="match status" value="1"/>
</dbReference>
<dbReference type="Gene3D" id="3.40.630.30">
    <property type="match status" value="1"/>
</dbReference>
<comment type="caution">
    <text evidence="2">The sequence shown here is derived from an EMBL/GenBank/DDBJ whole genome shotgun (WGS) entry which is preliminary data.</text>
</comment>
<dbReference type="SUPFAM" id="SSF55729">
    <property type="entry name" value="Acyl-CoA N-acyltransferases (Nat)"/>
    <property type="match status" value="1"/>
</dbReference>
<accession>A0AAW6SZP6</accession>